<dbReference type="RefSeq" id="WP_212699638.1">
    <property type="nucleotide sequence ID" value="NZ_JADMKU010000002.1"/>
</dbReference>
<name>A0ABS5HMC3_9RHOB</name>
<dbReference type="Proteomes" id="UP001195941">
    <property type="component" value="Unassembled WGS sequence"/>
</dbReference>
<evidence type="ECO:0000313" key="2">
    <source>
        <dbReference type="EMBL" id="MBR9650127.1"/>
    </source>
</evidence>
<feature type="domain" description="Hedgehog/Intein (Hint)" evidence="1">
    <location>
        <begin position="2"/>
        <end position="136"/>
    </location>
</feature>
<reference evidence="2 3" key="1">
    <citation type="journal article" date="2021" name="Arch. Microbiol.">
        <title>Thalassobius aquimarinus sp. nov., isolated from the Sea of Japan seashore.</title>
        <authorList>
            <person name="Kurilenko V.V."/>
            <person name="Romanenko L.A."/>
            <person name="Chernysheva N.Y."/>
            <person name="Velansky P.V."/>
            <person name="Tekutyeva L.A."/>
            <person name="Isaeva M.P."/>
            <person name="Mikhailov V.V."/>
        </authorList>
    </citation>
    <scope>NUCLEOTIDE SEQUENCE [LARGE SCALE GENOMIC DNA]</scope>
    <source>
        <strain evidence="2 3">KMM 8518</strain>
    </source>
</reference>
<dbReference type="Pfam" id="PF13403">
    <property type="entry name" value="Hint_2"/>
    <property type="match status" value="1"/>
</dbReference>
<sequence>MKGTLIETPGGAMPVERLGAGDRVICADGSVLPILWAGGRVLDEAELQARPQLRPVVFRFGSLGNRRELRLSPQHAVALHTVEGTRLARAIHLARRGDGAFRVAQGVKSVSYHHLLLPRHALLLAEGAVVESMWPGPIPMAAVGVENRADILRCAPRLKPALDGDAAVESLYGPRAAPVLSGREVKAMARIEAPQRRRLQQAA</sequence>
<organism evidence="2 3">
    <name type="scientific">Thalassovita aquimarina</name>
    <dbReference type="NCBI Taxonomy" id="2785917"/>
    <lineage>
        <taxon>Bacteria</taxon>
        <taxon>Pseudomonadati</taxon>
        <taxon>Pseudomonadota</taxon>
        <taxon>Alphaproteobacteria</taxon>
        <taxon>Rhodobacterales</taxon>
        <taxon>Roseobacteraceae</taxon>
        <taxon>Thalassovita</taxon>
    </lineage>
</organism>
<dbReference type="SUPFAM" id="SSF51294">
    <property type="entry name" value="Hedgehog/intein (Hint) domain"/>
    <property type="match status" value="1"/>
</dbReference>
<protein>
    <submittedName>
        <fullName evidence="2">Hint domain-containing protein</fullName>
    </submittedName>
</protein>
<evidence type="ECO:0000259" key="1">
    <source>
        <dbReference type="Pfam" id="PF13403"/>
    </source>
</evidence>
<dbReference type="EMBL" id="JADMKU010000002">
    <property type="protein sequence ID" value="MBR9650127.1"/>
    <property type="molecule type" value="Genomic_DNA"/>
</dbReference>
<dbReference type="InterPro" id="IPR036844">
    <property type="entry name" value="Hint_dom_sf"/>
</dbReference>
<dbReference type="InterPro" id="IPR028992">
    <property type="entry name" value="Hedgehog/Intein_dom"/>
</dbReference>
<gene>
    <name evidence="2" type="ORF">IT775_03185</name>
</gene>
<keyword evidence="3" id="KW-1185">Reference proteome</keyword>
<accession>A0ABS5HMC3</accession>
<evidence type="ECO:0000313" key="3">
    <source>
        <dbReference type="Proteomes" id="UP001195941"/>
    </source>
</evidence>
<comment type="caution">
    <text evidence="2">The sequence shown here is derived from an EMBL/GenBank/DDBJ whole genome shotgun (WGS) entry which is preliminary data.</text>
</comment>
<proteinExistence type="predicted"/>